<evidence type="ECO:0000313" key="1">
    <source>
        <dbReference type="EMBL" id="ANV79869.1"/>
    </source>
</evidence>
<dbReference type="AlphaFoldDB" id="A0A1B1TC60"/>
<name>A0A1B1TC60_9ARCH</name>
<reference evidence="1" key="2">
    <citation type="journal article" date="2015" name="ISME J.">
        <title>A new class of marine Euryarchaeota group II from the Mediterranean deep chlorophyll maximum.</title>
        <authorList>
            <person name="Martin-Cuadrado A.B."/>
            <person name="Garcia-Heredia I."/>
            <person name="Molto A.G."/>
            <person name="Lopez-Ubeda R."/>
            <person name="Kimes N."/>
            <person name="Lopez-Garcia P."/>
            <person name="Moreira D."/>
            <person name="Rodriguez-Valera F."/>
        </authorList>
    </citation>
    <scope>NUCLEOTIDE SEQUENCE</scope>
</reference>
<accession>A0A1B1TC60</accession>
<dbReference type="EMBL" id="KP211856">
    <property type="protein sequence ID" value="ANV79869.1"/>
    <property type="molecule type" value="Genomic_DNA"/>
</dbReference>
<reference evidence="1" key="1">
    <citation type="submission" date="2014-11" db="EMBL/GenBank/DDBJ databases">
        <authorList>
            <person name="Zhu J."/>
            <person name="Qi W."/>
            <person name="Song R."/>
        </authorList>
    </citation>
    <scope>NUCLEOTIDE SEQUENCE</scope>
</reference>
<proteinExistence type="predicted"/>
<protein>
    <submittedName>
        <fullName evidence="1">Uncharacterized protein</fullName>
    </submittedName>
</protein>
<sequence>MKDDLEERMLAAAISAVLLFEPEESIIKISSGRNKGSLWFQEHTKISIGETGISNERSKRSVLR</sequence>
<organism evidence="1">
    <name type="scientific">uncultured Poseidoniia archaeon</name>
    <dbReference type="NCBI Taxonomy" id="1697135"/>
    <lineage>
        <taxon>Archaea</taxon>
        <taxon>Methanobacteriati</taxon>
        <taxon>Thermoplasmatota</taxon>
        <taxon>Candidatus Poseidoniia</taxon>
        <taxon>environmental samples</taxon>
    </lineage>
</organism>